<feature type="compositionally biased region" description="Basic residues" evidence="1">
    <location>
        <begin position="353"/>
        <end position="371"/>
    </location>
</feature>
<feature type="compositionally biased region" description="Basic residues" evidence="1">
    <location>
        <begin position="405"/>
        <end position="416"/>
    </location>
</feature>
<protein>
    <submittedName>
        <fullName evidence="2">Uncharacterized protein</fullName>
    </submittedName>
</protein>
<evidence type="ECO:0000256" key="1">
    <source>
        <dbReference type="SAM" id="MobiDB-lite"/>
    </source>
</evidence>
<dbReference type="AlphaFoldDB" id="A0A6J4LJW8"/>
<feature type="compositionally biased region" description="Low complexity" evidence="1">
    <location>
        <begin position="1"/>
        <end position="10"/>
    </location>
</feature>
<gene>
    <name evidence="2" type="ORF">AVDCRST_MAG68-2677</name>
</gene>
<sequence>GDRPASAARAGELRARARRPPLGAGAAHLPLGDLCAPPAPGQGGRGLHGDGAAAGRGDADAVHHRLPGGEAAALPDDRGVPPSPVGAGVLGGADRDGGRLSARDPLGRAEVRAAHQGGAAGARGVAAAHDRPRGPAGEHHLLHLVRHGGDLPVRPGDGDGGGRGRVRHLQPVPGRPAPVHPLQRGALFADRPGDAGGDAGPALRRAAAGGVARAALAAAGGGAGVLHERHGGHGRGVADPVQQHPPPHHLHRADGGPGGALRILHRQRHPAAQGRDHHRQLRVPAGDGHVALHAALHLREPAPRGRRLRVHPLYPRGRGERAVPQAVHPLPAGAPERRAPRALPRPAGAGRRGAAHAHAGRPRHHRWRAGARTRVLGAGAAREAERQAFPPRLPLLHAPADGAARGHRLHPHRRDAGRRERAGGGRDPAHGRQHPPAAPAVRDPLLAL</sequence>
<proteinExistence type="predicted"/>
<feature type="non-terminal residue" evidence="2">
    <location>
        <position position="448"/>
    </location>
</feature>
<feature type="region of interest" description="Disordered" evidence="1">
    <location>
        <begin position="328"/>
        <end position="448"/>
    </location>
</feature>
<feature type="compositionally biased region" description="Basic and acidic residues" evidence="1">
    <location>
        <begin position="417"/>
        <end position="430"/>
    </location>
</feature>
<feature type="non-terminal residue" evidence="2">
    <location>
        <position position="1"/>
    </location>
</feature>
<accession>A0A6J4LJW8</accession>
<reference evidence="2" key="1">
    <citation type="submission" date="2020-02" db="EMBL/GenBank/DDBJ databases">
        <authorList>
            <person name="Meier V. D."/>
        </authorList>
    </citation>
    <scope>NUCLEOTIDE SEQUENCE</scope>
    <source>
        <strain evidence="2">AVDCRST_MAG68</strain>
    </source>
</reference>
<organism evidence="2">
    <name type="scientific">uncultured Gemmatimonadota bacterium</name>
    <dbReference type="NCBI Taxonomy" id="203437"/>
    <lineage>
        <taxon>Bacteria</taxon>
        <taxon>Pseudomonadati</taxon>
        <taxon>Gemmatimonadota</taxon>
        <taxon>environmental samples</taxon>
    </lineage>
</organism>
<feature type="region of interest" description="Disordered" evidence="1">
    <location>
        <begin position="1"/>
        <end position="103"/>
    </location>
</feature>
<dbReference type="EMBL" id="CADCTW010000130">
    <property type="protein sequence ID" value="CAA9334176.1"/>
    <property type="molecule type" value="Genomic_DNA"/>
</dbReference>
<feature type="compositionally biased region" description="Basic and acidic residues" evidence="1">
    <location>
        <begin position="93"/>
        <end position="103"/>
    </location>
</feature>
<evidence type="ECO:0000313" key="2">
    <source>
        <dbReference type="EMBL" id="CAA9334176.1"/>
    </source>
</evidence>
<name>A0A6J4LJW8_9BACT</name>